<protein>
    <recommendedName>
        <fullName evidence="3">PiggyBac transposable element-derived protein domain-containing protein</fullName>
    </recommendedName>
</protein>
<accession>A0A5B7CIB4</accession>
<comment type="caution">
    <text evidence="1">The sequence shown here is derived from an EMBL/GenBank/DDBJ whole genome shotgun (WGS) entry which is preliminary data.</text>
</comment>
<evidence type="ECO:0000313" key="2">
    <source>
        <dbReference type="Proteomes" id="UP000324222"/>
    </source>
</evidence>
<dbReference type="Proteomes" id="UP000324222">
    <property type="component" value="Unassembled WGS sequence"/>
</dbReference>
<gene>
    <name evidence="1" type="ORF">E2C01_001576</name>
</gene>
<dbReference type="AlphaFoldDB" id="A0A5B7CIB4"/>
<dbReference type="EMBL" id="VSRR010000051">
    <property type="protein sequence ID" value="MPC08978.1"/>
    <property type="molecule type" value="Genomic_DNA"/>
</dbReference>
<name>A0A5B7CIB4_PORTR</name>
<keyword evidence="2" id="KW-1185">Reference proteome</keyword>
<reference evidence="1 2" key="1">
    <citation type="submission" date="2019-05" db="EMBL/GenBank/DDBJ databases">
        <title>Another draft genome of Portunus trituberculatus and its Hox gene families provides insights of decapod evolution.</title>
        <authorList>
            <person name="Jeong J.-H."/>
            <person name="Song I."/>
            <person name="Kim S."/>
            <person name="Choi T."/>
            <person name="Kim D."/>
            <person name="Ryu S."/>
            <person name="Kim W."/>
        </authorList>
    </citation>
    <scope>NUCLEOTIDE SEQUENCE [LARGE SCALE GENOMIC DNA]</scope>
    <source>
        <tissue evidence="1">Muscle</tissue>
    </source>
</reference>
<sequence>MYWYKTFLRYSNSAASSRDTPSRTPELPLEALALRFSSSRAFSSPTSFLKGSPRFPYKGLASAPIVFSPKKRPYVSPTYKVFQGVFELLVVLLQLLYLRLEGRTGARTCRELLLQLEALGCCCCKLRTSLFQTCFKALKPFNLSLRRKNTYCKQSNRLDVTLWAQTLPHPGNSGGSISWQVGQVKDHSGRAEHNTQVMLHAILCSPRTHLYFDSFFSHLTLENCQRSSPSDKQSGFMAAPVIQQITAAFYS</sequence>
<organism evidence="1 2">
    <name type="scientific">Portunus trituberculatus</name>
    <name type="common">Swimming crab</name>
    <name type="synonym">Neptunus trituberculatus</name>
    <dbReference type="NCBI Taxonomy" id="210409"/>
    <lineage>
        <taxon>Eukaryota</taxon>
        <taxon>Metazoa</taxon>
        <taxon>Ecdysozoa</taxon>
        <taxon>Arthropoda</taxon>
        <taxon>Crustacea</taxon>
        <taxon>Multicrustacea</taxon>
        <taxon>Malacostraca</taxon>
        <taxon>Eumalacostraca</taxon>
        <taxon>Eucarida</taxon>
        <taxon>Decapoda</taxon>
        <taxon>Pleocyemata</taxon>
        <taxon>Brachyura</taxon>
        <taxon>Eubrachyura</taxon>
        <taxon>Portunoidea</taxon>
        <taxon>Portunidae</taxon>
        <taxon>Portuninae</taxon>
        <taxon>Portunus</taxon>
    </lineage>
</organism>
<evidence type="ECO:0000313" key="1">
    <source>
        <dbReference type="EMBL" id="MPC08978.1"/>
    </source>
</evidence>
<evidence type="ECO:0008006" key="3">
    <source>
        <dbReference type="Google" id="ProtNLM"/>
    </source>
</evidence>
<proteinExistence type="predicted"/>